<comment type="caution">
    <text evidence="2">The sequence shown here is derived from an EMBL/GenBank/DDBJ whole genome shotgun (WGS) entry which is preliminary data.</text>
</comment>
<dbReference type="AlphaFoldDB" id="A0A397S174"/>
<sequence>MKKKVYGSLLLNLFTTISVIVCAIILSIRGPKTFRMFTTQSNIVSGIVAAIIVVFDILILLKKYNEIPNWLKIVKMIATTGVTLTFFVVVFYLGFVAVAEGYSYFILFRSTNICFHLLTPISAILSFILFEGRSNIKFKYTFFNMVHMICYAIFYTINVFTHLNSDGSVNKDYDWYYFVLGENWTYIFAVLGILIVTYGIGLVLWFTNKKLELFKEQ</sequence>
<keyword evidence="1" id="KW-1133">Transmembrane helix</keyword>
<evidence type="ECO:0000256" key="1">
    <source>
        <dbReference type="SAM" id="Phobius"/>
    </source>
</evidence>
<feature type="transmembrane region" description="Helical" evidence="1">
    <location>
        <begin position="104"/>
        <end position="130"/>
    </location>
</feature>
<accession>A0A397S174</accession>
<feature type="transmembrane region" description="Helical" evidence="1">
    <location>
        <begin position="43"/>
        <end position="61"/>
    </location>
</feature>
<evidence type="ECO:0008006" key="4">
    <source>
        <dbReference type="Google" id="ProtNLM"/>
    </source>
</evidence>
<keyword evidence="1" id="KW-0472">Membrane</keyword>
<evidence type="ECO:0000313" key="3">
    <source>
        <dbReference type="Proteomes" id="UP000266506"/>
    </source>
</evidence>
<dbReference type="InParanoid" id="A0A397S174"/>
<feature type="transmembrane region" description="Helical" evidence="1">
    <location>
        <begin position="183"/>
        <end position="206"/>
    </location>
</feature>
<feature type="transmembrane region" description="Helical" evidence="1">
    <location>
        <begin position="142"/>
        <end position="163"/>
    </location>
</feature>
<proteinExistence type="predicted"/>
<evidence type="ECO:0000313" key="2">
    <source>
        <dbReference type="EMBL" id="RIA78526.1"/>
    </source>
</evidence>
<gene>
    <name evidence="2" type="ORF">EI71_00087</name>
</gene>
<protein>
    <recommendedName>
        <fullName evidence="4">FAR-17a/AIG1-like protein</fullName>
    </recommendedName>
</protein>
<keyword evidence="1" id="KW-0812">Transmembrane</keyword>
<organism evidence="2 3">
    <name type="scientific">Anaeroplasma bactoclasticum</name>
    <dbReference type="NCBI Taxonomy" id="2088"/>
    <lineage>
        <taxon>Bacteria</taxon>
        <taxon>Bacillati</taxon>
        <taxon>Mycoplasmatota</taxon>
        <taxon>Mollicutes</taxon>
        <taxon>Anaeroplasmatales</taxon>
        <taxon>Anaeroplasmataceae</taxon>
        <taxon>Anaeroplasma</taxon>
    </lineage>
</organism>
<feature type="transmembrane region" description="Helical" evidence="1">
    <location>
        <begin position="73"/>
        <end position="98"/>
    </location>
</feature>
<dbReference type="EMBL" id="QXEV01000001">
    <property type="protein sequence ID" value="RIA78526.1"/>
    <property type="molecule type" value="Genomic_DNA"/>
</dbReference>
<dbReference type="RefSeq" id="WP_119015270.1">
    <property type="nucleotide sequence ID" value="NZ_QXEV01000001.1"/>
</dbReference>
<dbReference type="Proteomes" id="UP000266506">
    <property type="component" value="Unassembled WGS sequence"/>
</dbReference>
<name>A0A397S174_9MOLU</name>
<reference evidence="2 3" key="1">
    <citation type="submission" date="2018-08" db="EMBL/GenBank/DDBJ databases">
        <title>Genomic Encyclopedia of Archaeal and Bacterial Type Strains, Phase II (KMG-II): from individual species to whole genera.</title>
        <authorList>
            <person name="Goeker M."/>
        </authorList>
    </citation>
    <scope>NUCLEOTIDE SEQUENCE [LARGE SCALE GENOMIC DNA]</scope>
    <source>
        <strain evidence="2 3">ATCC 27112</strain>
    </source>
</reference>
<keyword evidence="3" id="KW-1185">Reference proteome</keyword>
<feature type="transmembrane region" description="Helical" evidence="1">
    <location>
        <begin position="9"/>
        <end position="28"/>
    </location>
</feature>